<reference evidence="1 2" key="1">
    <citation type="submission" date="2023-09" db="EMBL/GenBank/DDBJ databases">
        <authorList>
            <person name="Wang M."/>
        </authorList>
    </citation>
    <scope>NUCLEOTIDE SEQUENCE [LARGE SCALE GENOMIC DNA]</scope>
    <source>
        <strain evidence="1">GT-2023</strain>
        <tissue evidence="1">Liver</tissue>
    </source>
</reference>
<evidence type="ECO:0000313" key="1">
    <source>
        <dbReference type="EMBL" id="KAL1253487.1"/>
    </source>
</evidence>
<sequence length="91" mass="9759">MNIVLNAQFLSITIMTERPFTGPNRPRNGAFGGTIASVVLNLFASRSPQKAVVVSCVSSKVTSAEFVSHRAVGWILALLTLLCPVAHFLCD</sequence>
<organism evidence="1 2">
    <name type="scientific">Cirrhinus molitorella</name>
    <name type="common">mud carp</name>
    <dbReference type="NCBI Taxonomy" id="172907"/>
    <lineage>
        <taxon>Eukaryota</taxon>
        <taxon>Metazoa</taxon>
        <taxon>Chordata</taxon>
        <taxon>Craniata</taxon>
        <taxon>Vertebrata</taxon>
        <taxon>Euteleostomi</taxon>
        <taxon>Actinopterygii</taxon>
        <taxon>Neopterygii</taxon>
        <taxon>Teleostei</taxon>
        <taxon>Ostariophysi</taxon>
        <taxon>Cypriniformes</taxon>
        <taxon>Cyprinidae</taxon>
        <taxon>Labeoninae</taxon>
        <taxon>Labeonini</taxon>
        <taxon>Cirrhinus</taxon>
    </lineage>
</organism>
<dbReference type="EMBL" id="JAYMGO010000021">
    <property type="protein sequence ID" value="KAL1253487.1"/>
    <property type="molecule type" value="Genomic_DNA"/>
</dbReference>
<gene>
    <name evidence="1" type="ORF">QQF64_018180</name>
</gene>
<protein>
    <submittedName>
        <fullName evidence="1">Uncharacterized protein</fullName>
    </submittedName>
</protein>
<keyword evidence="2" id="KW-1185">Reference proteome</keyword>
<comment type="caution">
    <text evidence="1">The sequence shown here is derived from an EMBL/GenBank/DDBJ whole genome shotgun (WGS) entry which is preliminary data.</text>
</comment>
<evidence type="ECO:0000313" key="2">
    <source>
        <dbReference type="Proteomes" id="UP001558613"/>
    </source>
</evidence>
<dbReference type="Proteomes" id="UP001558613">
    <property type="component" value="Unassembled WGS sequence"/>
</dbReference>
<accession>A0ABR3LKS3</accession>
<name>A0ABR3LKS3_9TELE</name>
<proteinExistence type="predicted"/>